<evidence type="ECO:0000259" key="1">
    <source>
        <dbReference type="Pfam" id="PF21926"/>
    </source>
</evidence>
<dbReference type="EMBL" id="FUYB01000001">
    <property type="protein sequence ID" value="SKA67616.1"/>
    <property type="molecule type" value="Genomic_DNA"/>
</dbReference>
<reference evidence="2 3" key="1">
    <citation type="submission" date="2017-02" db="EMBL/GenBank/DDBJ databases">
        <authorList>
            <person name="Peterson S.W."/>
        </authorList>
    </citation>
    <scope>NUCLEOTIDE SEQUENCE [LARGE SCALE GENOMIC DNA]</scope>
    <source>
        <strain evidence="2 3">ATCC 49788</strain>
    </source>
</reference>
<dbReference type="SUPFAM" id="SSF55729">
    <property type="entry name" value="Acyl-CoA N-acyltransferases (Nat)"/>
    <property type="match status" value="1"/>
</dbReference>
<keyword evidence="3" id="KW-1185">Reference proteome</keyword>
<sequence length="195" mass="22680">MVIRKPTVQLSFVPSHLQCATEEHEFRKIWELREQEYSRLYPAMAHFRDDIYDGEACVLYSESESGILTSTGRIVFDGSLGLPADELIKPEIDKLREQGLRVAEISKFAITKEARGILPFYFYTYYEIAASYGIDSMIFIIRDKNVQLYQKTARARVLLNDIGYHYGTHFCFALLECRVKEVTPTFLRYWGEHAL</sequence>
<protein>
    <recommendedName>
        <fullName evidence="1">N-acyl amino acid synthase FeeM catalytic core domain-containing protein</fullName>
    </recommendedName>
</protein>
<dbReference type="InterPro" id="IPR054597">
    <property type="entry name" value="FeeM_cat"/>
</dbReference>
<dbReference type="AlphaFoldDB" id="A0A1T4VRM4"/>
<accession>A0A1T4VRM4</accession>
<dbReference type="Pfam" id="PF21926">
    <property type="entry name" value="FeeM"/>
    <property type="match status" value="1"/>
</dbReference>
<feature type="domain" description="N-acyl amino acid synthase FeeM catalytic core" evidence="1">
    <location>
        <begin position="29"/>
        <end position="158"/>
    </location>
</feature>
<gene>
    <name evidence="2" type="ORF">SAMN02745130_00069</name>
</gene>
<name>A0A1T4VRM4_9GAMM</name>
<proteinExistence type="predicted"/>
<dbReference type="Gene3D" id="3.40.630.30">
    <property type="match status" value="1"/>
</dbReference>
<dbReference type="RefSeq" id="WP_143594202.1">
    <property type="nucleotide sequence ID" value="NZ_FUYB01000001.1"/>
</dbReference>
<evidence type="ECO:0000313" key="2">
    <source>
        <dbReference type="EMBL" id="SKA67616.1"/>
    </source>
</evidence>
<organism evidence="2 3">
    <name type="scientific">Thiothrix eikelboomii</name>
    <dbReference type="NCBI Taxonomy" id="92487"/>
    <lineage>
        <taxon>Bacteria</taxon>
        <taxon>Pseudomonadati</taxon>
        <taxon>Pseudomonadota</taxon>
        <taxon>Gammaproteobacteria</taxon>
        <taxon>Thiotrichales</taxon>
        <taxon>Thiotrichaceae</taxon>
        <taxon>Thiothrix</taxon>
    </lineage>
</organism>
<dbReference type="Proteomes" id="UP000190460">
    <property type="component" value="Unassembled WGS sequence"/>
</dbReference>
<dbReference type="OrthoDB" id="5762185at2"/>
<dbReference type="STRING" id="92487.SAMN02745130_00069"/>
<evidence type="ECO:0000313" key="3">
    <source>
        <dbReference type="Proteomes" id="UP000190460"/>
    </source>
</evidence>
<dbReference type="InterPro" id="IPR016181">
    <property type="entry name" value="Acyl_CoA_acyltransferase"/>
</dbReference>